<dbReference type="AlphaFoldDB" id="A0A0E9STX1"/>
<proteinExistence type="predicted"/>
<accession>A0A0E9STX1</accession>
<name>A0A0E9STX1_ANGAN</name>
<sequence>MLSSRLSCICQCQPASTVGREEPLVLNWLTLSNVTNEAGGKKKKKPFTPFVLKSSQGWFLIIPNTFCIIPGMSTFC</sequence>
<dbReference type="EMBL" id="GBXM01063788">
    <property type="protein sequence ID" value="JAH44789.1"/>
    <property type="molecule type" value="Transcribed_RNA"/>
</dbReference>
<protein>
    <submittedName>
        <fullName evidence="1">Uncharacterized protein</fullName>
    </submittedName>
</protein>
<organism evidence="1">
    <name type="scientific">Anguilla anguilla</name>
    <name type="common">European freshwater eel</name>
    <name type="synonym">Muraena anguilla</name>
    <dbReference type="NCBI Taxonomy" id="7936"/>
    <lineage>
        <taxon>Eukaryota</taxon>
        <taxon>Metazoa</taxon>
        <taxon>Chordata</taxon>
        <taxon>Craniata</taxon>
        <taxon>Vertebrata</taxon>
        <taxon>Euteleostomi</taxon>
        <taxon>Actinopterygii</taxon>
        <taxon>Neopterygii</taxon>
        <taxon>Teleostei</taxon>
        <taxon>Anguilliformes</taxon>
        <taxon>Anguillidae</taxon>
        <taxon>Anguilla</taxon>
    </lineage>
</organism>
<reference evidence="1" key="1">
    <citation type="submission" date="2014-11" db="EMBL/GenBank/DDBJ databases">
        <authorList>
            <person name="Amaro Gonzalez C."/>
        </authorList>
    </citation>
    <scope>NUCLEOTIDE SEQUENCE</scope>
</reference>
<evidence type="ECO:0000313" key="1">
    <source>
        <dbReference type="EMBL" id="JAH44789.1"/>
    </source>
</evidence>
<reference evidence="1" key="2">
    <citation type="journal article" date="2015" name="Fish Shellfish Immunol.">
        <title>Early steps in the European eel (Anguilla anguilla)-Vibrio vulnificus interaction in the gills: Role of the RtxA13 toxin.</title>
        <authorList>
            <person name="Callol A."/>
            <person name="Pajuelo D."/>
            <person name="Ebbesson L."/>
            <person name="Teles M."/>
            <person name="MacKenzie S."/>
            <person name="Amaro C."/>
        </authorList>
    </citation>
    <scope>NUCLEOTIDE SEQUENCE</scope>
</reference>